<evidence type="ECO:0000256" key="1">
    <source>
        <dbReference type="ARBA" id="ARBA00022723"/>
    </source>
</evidence>
<dbReference type="GO" id="GO:0008270">
    <property type="term" value="F:zinc ion binding"/>
    <property type="evidence" value="ECO:0007669"/>
    <property type="project" value="UniProtKB-KW"/>
</dbReference>
<feature type="domain" description="THAP-type" evidence="6">
    <location>
        <begin position="1"/>
        <end position="94"/>
    </location>
</feature>
<evidence type="ECO:0000256" key="4">
    <source>
        <dbReference type="ARBA" id="ARBA00023125"/>
    </source>
</evidence>
<dbReference type="PROSITE" id="PS50950">
    <property type="entry name" value="ZF_THAP"/>
    <property type="match status" value="1"/>
</dbReference>
<keyword evidence="1" id="KW-0479">Metal-binding</keyword>
<sequence length="146" mass="16458">MLCAPGCRSGYKETRKVSLFSLPLDKQQREKGKRAIPRQESGDFNFESNYTRVCANHFDASDIVTAYDFNINGDSVSLKRDKPTLKADAAPRIFEGLSSYLTKCKPRSRSSTIRPLCKRPRESSCEELRASPTPCLYRIVATRMGV</sequence>
<reference evidence="7" key="1">
    <citation type="journal article" date="2020" name="Cell">
        <title>Large-Scale Comparative Analyses of Tick Genomes Elucidate Their Genetic Diversity and Vector Capacities.</title>
        <authorList>
            <consortium name="Tick Genome and Microbiome Consortium (TIGMIC)"/>
            <person name="Jia N."/>
            <person name="Wang J."/>
            <person name="Shi W."/>
            <person name="Du L."/>
            <person name="Sun Y."/>
            <person name="Zhan W."/>
            <person name="Jiang J.F."/>
            <person name="Wang Q."/>
            <person name="Zhang B."/>
            <person name="Ji P."/>
            <person name="Bell-Sakyi L."/>
            <person name="Cui X.M."/>
            <person name="Yuan T.T."/>
            <person name="Jiang B.G."/>
            <person name="Yang W.F."/>
            <person name="Lam T.T."/>
            <person name="Chang Q.C."/>
            <person name="Ding S.J."/>
            <person name="Wang X.J."/>
            <person name="Zhu J.G."/>
            <person name="Ruan X.D."/>
            <person name="Zhao L."/>
            <person name="Wei J.T."/>
            <person name="Ye R.Z."/>
            <person name="Que T.C."/>
            <person name="Du C.H."/>
            <person name="Zhou Y.H."/>
            <person name="Cheng J.X."/>
            <person name="Dai P.F."/>
            <person name="Guo W.B."/>
            <person name="Han X.H."/>
            <person name="Huang E.J."/>
            <person name="Li L.F."/>
            <person name="Wei W."/>
            <person name="Gao Y.C."/>
            <person name="Liu J.Z."/>
            <person name="Shao H.Z."/>
            <person name="Wang X."/>
            <person name="Wang C.C."/>
            <person name="Yang T.C."/>
            <person name="Huo Q.B."/>
            <person name="Li W."/>
            <person name="Chen H.Y."/>
            <person name="Chen S.E."/>
            <person name="Zhou L.G."/>
            <person name="Ni X.B."/>
            <person name="Tian J.H."/>
            <person name="Sheng Y."/>
            <person name="Liu T."/>
            <person name="Pan Y.S."/>
            <person name="Xia L.Y."/>
            <person name="Li J."/>
            <person name="Zhao F."/>
            <person name="Cao W.C."/>
        </authorList>
    </citation>
    <scope>NUCLEOTIDE SEQUENCE</scope>
    <source>
        <strain evidence="7">Rsan-2018</strain>
    </source>
</reference>
<dbReference type="InterPro" id="IPR006612">
    <property type="entry name" value="THAP_Znf"/>
</dbReference>
<dbReference type="AlphaFoldDB" id="A0A9D4PRF3"/>
<evidence type="ECO:0000313" key="7">
    <source>
        <dbReference type="EMBL" id="KAH7948372.1"/>
    </source>
</evidence>
<organism evidence="7 8">
    <name type="scientific">Rhipicephalus sanguineus</name>
    <name type="common">Brown dog tick</name>
    <name type="synonym">Ixodes sanguineus</name>
    <dbReference type="NCBI Taxonomy" id="34632"/>
    <lineage>
        <taxon>Eukaryota</taxon>
        <taxon>Metazoa</taxon>
        <taxon>Ecdysozoa</taxon>
        <taxon>Arthropoda</taxon>
        <taxon>Chelicerata</taxon>
        <taxon>Arachnida</taxon>
        <taxon>Acari</taxon>
        <taxon>Parasitiformes</taxon>
        <taxon>Ixodida</taxon>
        <taxon>Ixodoidea</taxon>
        <taxon>Ixodidae</taxon>
        <taxon>Rhipicephalinae</taxon>
        <taxon>Rhipicephalus</taxon>
        <taxon>Rhipicephalus</taxon>
    </lineage>
</organism>
<keyword evidence="8" id="KW-1185">Reference proteome</keyword>
<protein>
    <recommendedName>
        <fullName evidence="6">THAP-type domain-containing protein</fullName>
    </recommendedName>
</protein>
<keyword evidence="3" id="KW-0862">Zinc</keyword>
<keyword evidence="4 5" id="KW-0238">DNA-binding</keyword>
<dbReference type="InterPro" id="IPR038441">
    <property type="entry name" value="THAP_Znf_sf"/>
</dbReference>
<dbReference type="Pfam" id="PF05485">
    <property type="entry name" value="THAP"/>
    <property type="match status" value="1"/>
</dbReference>
<comment type="caution">
    <text evidence="7">The sequence shown here is derived from an EMBL/GenBank/DDBJ whole genome shotgun (WGS) entry which is preliminary data.</text>
</comment>
<proteinExistence type="predicted"/>
<evidence type="ECO:0000259" key="6">
    <source>
        <dbReference type="PROSITE" id="PS50950"/>
    </source>
</evidence>
<dbReference type="EMBL" id="JABSTV010001252">
    <property type="protein sequence ID" value="KAH7948372.1"/>
    <property type="molecule type" value="Genomic_DNA"/>
</dbReference>
<keyword evidence="2 5" id="KW-0863">Zinc-finger</keyword>
<gene>
    <name evidence="7" type="ORF">HPB52_020979</name>
</gene>
<dbReference type="VEuPathDB" id="VectorBase:RSAN_031444"/>
<dbReference type="GO" id="GO:0003677">
    <property type="term" value="F:DNA binding"/>
    <property type="evidence" value="ECO:0007669"/>
    <property type="project" value="UniProtKB-UniRule"/>
</dbReference>
<name>A0A9D4PRF3_RHISA</name>
<dbReference type="Gene3D" id="6.20.210.20">
    <property type="entry name" value="THAP domain"/>
    <property type="match status" value="1"/>
</dbReference>
<evidence type="ECO:0000256" key="3">
    <source>
        <dbReference type="ARBA" id="ARBA00022833"/>
    </source>
</evidence>
<evidence type="ECO:0000313" key="8">
    <source>
        <dbReference type="Proteomes" id="UP000821837"/>
    </source>
</evidence>
<dbReference type="SUPFAM" id="SSF57716">
    <property type="entry name" value="Glucocorticoid receptor-like (DNA-binding domain)"/>
    <property type="match status" value="1"/>
</dbReference>
<evidence type="ECO:0000256" key="5">
    <source>
        <dbReference type="PROSITE-ProRule" id="PRU00309"/>
    </source>
</evidence>
<reference evidence="7" key="2">
    <citation type="submission" date="2021-09" db="EMBL/GenBank/DDBJ databases">
        <authorList>
            <person name="Jia N."/>
            <person name="Wang J."/>
            <person name="Shi W."/>
            <person name="Du L."/>
            <person name="Sun Y."/>
            <person name="Zhan W."/>
            <person name="Jiang J."/>
            <person name="Wang Q."/>
            <person name="Zhang B."/>
            <person name="Ji P."/>
            <person name="Sakyi L.B."/>
            <person name="Cui X."/>
            <person name="Yuan T."/>
            <person name="Jiang B."/>
            <person name="Yang W."/>
            <person name="Lam T.T.-Y."/>
            <person name="Chang Q."/>
            <person name="Ding S."/>
            <person name="Wang X."/>
            <person name="Zhu J."/>
            <person name="Ruan X."/>
            <person name="Zhao L."/>
            <person name="Wei J."/>
            <person name="Que T."/>
            <person name="Du C."/>
            <person name="Cheng J."/>
            <person name="Dai P."/>
            <person name="Han X."/>
            <person name="Huang E."/>
            <person name="Gao Y."/>
            <person name="Liu J."/>
            <person name="Shao H."/>
            <person name="Ye R."/>
            <person name="Li L."/>
            <person name="Wei W."/>
            <person name="Wang X."/>
            <person name="Wang C."/>
            <person name="Huo Q."/>
            <person name="Li W."/>
            <person name="Guo W."/>
            <person name="Chen H."/>
            <person name="Chen S."/>
            <person name="Zhou L."/>
            <person name="Zhou L."/>
            <person name="Ni X."/>
            <person name="Tian J."/>
            <person name="Zhou Y."/>
            <person name="Sheng Y."/>
            <person name="Liu T."/>
            <person name="Pan Y."/>
            <person name="Xia L."/>
            <person name="Li J."/>
            <person name="Zhao F."/>
            <person name="Cao W."/>
        </authorList>
    </citation>
    <scope>NUCLEOTIDE SEQUENCE</scope>
    <source>
        <strain evidence="7">Rsan-2018</strain>
        <tissue evidence="7">Larvae</tissue>
    </source>
</reference>
<dbReference type="Proteomes" id="UP000821837">
    <property type="component" value="Chromosome 6"/>
</dbReference>
<evidence type="ECO:0000256" key="2">
    <source>
        <dbReference type="ARBA" id="ARBA00022771"/>
    </source>
</evidence>
<accession>A0A9D4PRF3</accession>